<dbReference type="EC" id="6.3.2.9" evidence="9"/>
<dbReference type="GO" id="GO:0008360">
    <property type="term" value="P:regulation of cell shape"/>
    <property type="evidence" value="ECO:0007669"/>
    <property type="project" value="InterPro"/>
</dbReference>
<feature type="domain" description="Mur ligase central" evidence="8">
    <location>
        <begin position="121"/>
        <end position="294"/>
    </location>
</feature>
<proteinExistence type="inferred from homology"/>
<evidence type="ECO:0000256" key="6">
    <source>
        <dbReference type="ARBA" id="ARBA00022840"/>
    </source>
</evidence>
<dbReference type="InterPro" id="IPR005762">
    <property type="entry name" value="MurD"/>
</dbReference>
<evidence type="ECO:0000256" key="3">
    <source>
        <dbReference type="ARBA" id="ARBA00022490"/>
    </source>
</evidence>
<dbReference type="InterPro" id="IPR036565">
    <property type="entry name" value="Mur-like_cat_sf"/>
</dbReference>
<dbReference type="InterPro" id="IPR013221">
    <property type="entry name" value="Mur_ligase_cen"/>
</dbReference>
<dbReference type="NCBIfam" id="TIGR01087">
    <property type="entry name" value="murD"/>
    <property type="match status" value="1"/>
</dbReference>
<comment type="subcellular location">
    <subcellularLocation>
        <location evidence="1">Cytoplasm</location>
    </subcellularLocation>
</comment>
<dbReference type="AlphaFoldDB" id="A0A644XV56"/>
<feature type="domain" description="Mur ligase C-terminal" evidence="7">
    <location>
        <begin position="315"/>
        <end position="434"/>
    </location>
</feature>
<gene>
    <name evidence="9" type="primary">murD_22</name>
    <name evidence="9" type="ORF">SDC9_66482</name>
</gene>
<dbReference type="InterPro" id="IPR036615">
    <property type="entry name" value="Mur_ligase_C_dom_sf"/>
</dbReference>
<dbReference type="EMBL" id="VSSQ01003301">
    <property type="protein sequence ID" value="MPM20055.1"/>
    <property type="molecule type" value="Genomic_DNA"/>
</dbReference>
<dbReference type="GO" id="GO:0005524">
    <property type="term" value="F:ATP binding"/>
    <property type="evidence" value="ECO:0007669"/>
    <property type="project" value="UniProtKB-KW"/>
</dbReference>
<keyword evidence="5" id="KW-0547">Nucleotide-binding</keyword>
<dbReference type="PANTHER" id="PTHR43692">
    <property type="entry name" value="UDP-N-ACETYLMURAMOYLALANINE--D-GLUTAMATE LIGASE"/>
    <property type="match status" value="1"/>
</dbReference>
<keyword evidence="6" id="KW-0067">ATP-binding</keyword>
<dbReference type="Pfam" id="PF08245">
    <property type="entry name" value="Mur_ligase_M"/>
    <property type="match status" value="1"/>
</dbReference>
<evidence type="ECO:0000256" key="2">
    <source>
        <dbReference type="ARBA" id="ARBA00004752"/>
    </source>
</evidence>
<sequence length="457" mass="49587">MVSAIQNYLAELKGKRVAVLGIGVSNTPLVKMLLRAGVSVTARDKQQPEEFGGLAEELESLGATIIMGDQYLDDLDEDVIFRTPGMRPDVPALLEALKRGSVITSEMEVFFEVCPCKIIAVTGSDGKTTTTTIIAELLKAAGYNTYVGGNIGRPLLPEVSGMEPGDWAVLELSSFQLMTMKKSPHLAVVTNLAPNHLDIHKSMSEYIAAKENIFAHQTNQDKVVLNYDNEITKGFAAHAPGAVTFFSRKTELAEGICVKNGAIYTGDREVLPLSGILLPGDHNVENYMAAIGAVNGLVPDEKIWEFAGRFGGVEHRIELVRTLDGVRYYNDSIASSPSRTTAGLRAFSQKVILIAGGYDKHIPFDDLGPEITAHVKELILTGPTASKIRAAVEKAPDYAPGMPGIIEFEDFRQAVMSAHQIAEPGDVVMLSPACASFDKFKNFVQRGEAFKKIIYEL</sequence>
<dbReference type="CDD" id="cd01983">
    <property type="entry name" value="SIMIBI"/>
    <property type="match status" value="1"/>
</dbReference>
<evidence type="ECO:0000259" key="8">
    <source>
        <dbReference type="Pfam" id="PF08245"/>
    </source>
</evidence>
<dbReference type="GO" id="GO:0005737">
    <property type="term" value="C:cytoplasm"/>
    <property type="evidence" value="ECO:0007669"/>
    <property type="project" value="UniProtKB-SubCell"/>
</dbReference>
<evidence type="ECO:0000256" key="5">
    <source>
        <dbReference type="ARBA" id="ARBA00022741"/>
    </source>
</evidence>
<dbReference type="Gene3D" id="3.40.1190.10">
    <property type="entry name" value="Mur-like, catalytic domain"/>
    <property type="match status" value="1"/>
</dbReference>
<dbReference type="GO" id="GO:0008764">
    <property type="term" value="F:UDP-N-acetylmuramoylalanine-D-glutamate ligase activity"/>
    <property type="evidence" value="ECO:0007669"/>
    <property type="project" value="UniProtKB-EC"/>
</dbReference>
<dbReference type="GO" id="GO:0051301">
    <property type="term" value="P:cell division"/>
    <property type="evidence" value="ECO:0007669"/>
    <property type="project" value="InterPro"/>
</dbReference>
<protein>
    <submittedName>
        <fullName evidence="9">UDP-N-acetylmuramoylalanine--D-glutamate ligase</fullName>
        <ecNumber evidence="9">6.3.2.9</ecNumber>
    </submittedName>
</protein>
<dbReference type="Gene3D" id="3.40.50.720">
    <property type="entry name" value="NAD(P)-binding Rossmann-like Domain"/>
    <property type="match status" value="1"/>
</dbReference>
<accession>A0A644XV56</accession>
<dbReference type="HAMAP" id="MF_00639">
    <property type="entry name" value="MurD"/>
    <property type="match status" value="1"/>
</dbReference>
<evidence type="ECO:0000313" key="9">
    <source>
        <dbReference type="EMBL" id="MPM20055.1"/>
    </source>
</evidence>
<dbReference type="SUPFAM" id="SSF53244">
    <property type="entry name" value="MurD-like peptide ligases, peptide-binding domain"/>
    <property type="match status" value="1"/>
</dbReference>
<dbReference type="InterPro" id="IPR004101">
    <property type="entry name" value="Mur_ligase_C"/>
</dbReference>
<organism evidence="9">
    <name type="scientific">bioreactor metagenome</name>
    <dbReference type="NCBI Taxonomy" id="1076179"/>
    <lineage>
        <taxon>unclassified sequences</taxon>
        <taxon>metagenomes</taxon>
        <taxon>ecological metagenomes</taxon>
    </lineage>
</organism>
<evidence type="ECO:0000256" key="4">
    <source>
        <dbReference type="ARBA" id="ARBA00022598"/>
    </source>
</evidence>
<dbReference type="Gene3D" id="3.90.190.20">
    <property type="entry name" value="Mur ligase, C-terminal domain"/>
    <property type="match status" value="1"/>
</dbReference>
<name>A0A644XV56_9ZZZZ</name>
<evidence type="ECO:0000259" key="7">
    <source>
        <dbReference type="Pfam" id="PF02875"/>
    </source>
</evidence>
<dbReference type="Pfam" id="PF02875">
    <property type="entry name" value="Mur_ligase_C"/>
    <property type="match status" value="1"/>
</dbReference>
<dbReference type="SUPFAM" id="SSF51984">
    <property type="entry name" value="MurCD N-terminal domain"/>
    <property type="match status" value="1"/>
</dbReference>
<evidence type="ECO:0000256" key="1">
    <source>
        <dbReference type="ARBA" id="ARBA00004496"/>
    </source>
</evidence>
<dbReference type="SUPFAM" id="SSF53623">
    <property type="entry name" value="MurD-like peptide ligases, catalytic domain"/>
    <property type="match status" value="1"/>
</dbReference>
<comment type="caution">
    <text evidence="9">The sequence shown here is derived from an EMBL/GenBank/DDBJ whole genome shotgun (WGS) entry which is preliminary data.</text>
</comment>
<keyword evidence="3" id="KW-0963">Cytoplasm</keyword>
<dbReference type="GO" id="GO:0009252">
    <property type="term" value="P:peptidoglycan biosynthetic process"/>
    <property type="evidence" value="ECO:0007669"/>
    <property type="project" value="UniProtKB-UniPathway"/>
</dbReference>
<comment type="pathway">
    <text evidence="2">Cell wall biogenesis; peptidoglycan biosynthesis.</text>
</comment>
<reference evidence="9" key="1">
    <citation type="submission" date="2019-08" db="EMBL/GenBank/DDBJ databases">
        <authorList>
            <person name="Kucharzyk K."/>
            <person name="Murdoch R.W."/>
            <person name="Higgins S."/>
            <person name="Loffler F."/>
        </authorList>
    </citation>
    <scope>NUCLEOTIDE SEQUENCE</scope>
</reference>
<keyword evidence="4 9" id="KW-0436">Ligase</keyword>
<dbReference type="UniPathway" id="UPA00219"/>
<dbReference type="PANTHER" id="PTHR43692:SF1">
    <property type="entry name" value="UDP-N-ACETYLMURAMOYLALANINE--D-GLUTAMATE LIGASE"/>
    <property type="match status" value="1"/>
</dbReference>